<evidence type="ECO:0000256" key="2">
    <source>
        <dbReference type="ARBA" id="ARBA00011033"/>
    </source>
</evidence>
<comment type="similarity">
    <text evidence="2">Belongs to the alpha/beta interferon family.</text>
</comment>
<dbReference type="GO" id="GO:0005126">
    <property type="term" value="F:cytokine receptor binding"/>
    <property type="evidence" value="ECO:0007669"/>
    <property type="project" value="InterPro"/>
</dbReference>
<sequence>MFSRILFLCLFVALSGTCSSLTCKWLHHNFRRYSERSMELLDSMGGPYIETTDRRDNETVPFPYPLYKQASSASAGDKLDFIVQVFEEVGALFKEDHKSVSWDKGHVEKFRMVINGQAEGFSKCIHNQRTPNKGLSDYFKALSHNILKRNGHRAEAWELIRNQIKHHLWRTDIVISSLFSAKS</sequence>
<feature type="chain" id="PRO_5040743976" evidence="8">
    <location>
        <begin position="21"/>
        <end position="183"/>
    </location>
</feature>
<feature type="signal peptide" evidence="8">
    <location>
        <begin position="1"/>
        <end position="20"/>
    </location>
</feature>
<keyword evidence="3" id="KW-0202">Cytokine</keyword>
<dbReference type="InterPro" id="IPR000471">
    <property type="entry name" value="Interferon_alpha/beta/delta"/>
</dbReference>
<dbReference type="KEGG" id="bspl:129603442"/>
<evidence type="ECO:0000256" key="1">
    <source>
        <dbReference type="ARBA" id="ARBA00004613"/>
    </source>
</evidence>
<keyword evidence="9" id="KW-1185">Reference proteome</keyword>
<comment type="subcellular location">
    <subcellularLocation>
        <location evidence="1">Secreted</location>
    </subcellularLocation>
</comment>
<dbReference type="GO" id="GO:0005125">
    <property type="term" value="F:cytokine activity"/>
    <property type="evidence" value="ECO:0007669"/>
    <property type="project" value="UniProtKB-KW"/>
</dbReference>
<evidence type="ECO:0000256" key="6">
    <source>
        <dbReference type="ARBA" id="ARBA00023118"/>
    </source>
</evidence>
<dbReference type="GO" id="GO:0043330">
    <property type="term" value="P:response to exogenous dsRNA"/>
    <property type="evidence" value="ECO:0007669"/>
    <property type="project" value="TreeGrafter"/>
</dbReference>
<dbReference type="InterPro" id="IPR009079">
    <property type="entry name" value="4_helix_cytokine-like_core"/>
</dbReference>
<organism evidence="9 10">
    <name type="scientific">Betta splendens</name>
    <name type="common">Siamese fighting fish</name>
    <dbReference type="NCBI Taxonomy" id="158456"/>
    <lineage>
        <taxon>Eukaryota</taxon>
        <taxon>Metazoa</taxon>
        <taxon>Chordata</taxon>
        <taxon>Craniata</taxon>
        <taxon>Vertebrata</taxon>
        <taxon>Euteleostomi</taxon>
        <taxon>Actinopterygii</taxon>
        <taxon>Neopterygii</taxon>
        <taxon>Teleostei</taxon>
        <taxon>Neoteleostei</taxon>
        <taxon>Acanthomorphata</taxon>
        <taxon>Anabantaria</taxon>
        <taxon>Anabantiformes</taxon>
        <taxon>Anabantoidei</taxon>
        <taxon>Osphronemidae</taxon>
        <taxon>Betta</taxon>
    </lineage>
</organism>
<keyword evidence="5 8" id="KW-0732">Signal</keyword>
<dbReference type="GO" id="GO:0005615">
    <property type="term" value="C:extracellular space"/>
    <property type="evidence" value="ECO:0007669"/>
    <property type="project" value="UniProtKB-KW"/>
</dbReference>
<keyword evidence="6" id="KW-0051">Antiviral defense</keyword>
<dbReference type="OrthoDB" id="8924072at2759"/>
<accession>A0A9W2XG47</accession>
<keyword evidence="4" id="KW-0964">Secreted</keyword>
<dbReference type="Proteomes" id="UP000515150">
    <property type="component" value="Chromosome 19"/>
</dbReference>
<gene>
    <name evidence="10" type="primary">LOC129603442</name>
</gene>
<name>A0A9W2XG47_BETSP</name>
<dbReference type="RefSeq" id="XP_055360629.1">
    <property type="nucleotide sequence ID" value="XM_055504654.1"/>
</dbReference>
<evidence type="ECO:0000313" key="10">
    <source>
        <dbReference type="RefSeq" id="XP_055360629.1"/>
    </source>
</evidence>
<evidence type="ECO:0000256" key="7">
    <source>
        <dbReference type="ARBA" id="ARBA00023157"/>
    </source>
</evidence>
<dbReference type="GeneID" id="129603442"/>
<reference evidence="10" key="1">
    <citation type="submission" date="2025-08" db="UniProtKB">
        <authorList>
            <consortium name="RefSeq"/>
        </authorList>
    </citation>
    <scope>IDENTIFICATION</scope>
</reference>
<dbReference type="Pfam" id="PF00143">
    <property type="entry name" value="Interferon"/>
    <property type="match status" value="1"/>
</dbReference>
<evidence type="ECO:0000256" key="3">
    <source>
        <dbReference type="ARBA" id="ARBA00022514"/>
    </source>
</evidence>
<keyword evidence="7" id="KW-1015">Disulfide bond</keyword>
<dbReference type="AlphaFoldDB" id="A0A9W2XG47"/>
<evidence type="ECO:0000256" key="8">
    <source>
        <dbReference type="SAM" id="SignalP"/>
    </source>
</evidence>
<dbReference type="SUPFAM" id="SSF47266">
    <property type="entry name" value="4-helical cytokines"/>
    <property type="match status" value="1"/>
</dbReference>
<dbReference type="GO" id="GO:0006955">
    <property type="term" value="P:immune response"/>
    <property type="evidence" value="ECO:0007669"/>
    <property type="project" value="UniProtKB-ARBA"/>
</dbReference>
<dbReference type="GO" id="GO:0051607">
    <property type="term" value="P:defense response to virus"/>
    <property type="evidence" value="ECO:0007669"/>
    <property type="project" value="UniProtKB-KW"/>
</dbReference>
<protein>
    <submittedName>
        <fullName evidence="10">Interferon a3-like</fullName>
    </submittedName>
</protein>
<dbReference type="Gene3D" id="1.20.1250.10">
    <property type="match status" value="1"/>
</dbReference>
<evidence type="ECO:0000256" key="5">
    <source>
        <dbReference type="ARBA" id="ARBA00022729"/>
    </source>
</evidence>
<evidence type="ECO:0000313" key="9">
    <source>
        <dbReference type="Proteomes" id="UP000515150"/>
    </source>
</evidence>
<dbReference type="PANTHER" id="PTHR11691">
    <property type="entry name" value="TYPE I INTERFERON"/>
    <property type="match status" value="1"/>
</dbReference>
<evidence type="ECO:0000256" key="4">
    <source>
        <dbReference type="ARBA" id="ARBA00022525"/>
    </source>
</evidence>
<dbReference type="PANTHER" id="PTHR11691:SF73">
    <property type="entry name" value="INTERFERON BETA"/>
    <property type="match status" value="1"/>
</dbReference>
<proteinExistence type="inferred from homology"/>